<gene>
    <name evidence="7" type="ORF">CURHAP_LOCUS32154</name>
    <name evidence="8" type="ORF">ORAREDHAP_LOCUS31795</name>
</gene>
<name>A0A6J5UUW1_PRUAR</name>
<evidence type="ECO:0000256" key="2">
    <source>
        <dbReference type="ARBA" id="ARBA00022771"/>
    </source>
</evidence>
<evidence type="ECO:0000313" key="10">
    <source>
        <dbReference type="Proteomes" id="UP000507245"/>
    </source>
</evidence>
<evidence type="ECO:0000259" key="6">
    <source>
        <dbReference type="PROSITE" id="PS50089"/>
    </source>
</evidence>
<proteinExistence type="predicted"/>
<keyword evidence="10" id="KW-1185">Reference proteome</keyword>
<keyword evidence="3" id="KW-0862">Zinc</keyword>
<dbReference type="GO" id="GO:0005634">
    <property type="term" value="C:nucleus"/>
    <property type="evidence" value="ECO:0007669"/>
    <property type="project" value="TreeGrafter"/>
</dbReference>
<dbReference type="InterPro" id="IPR013083">
    <property type="entry name" value="Znf_RING/FYVE/PHD"/>
</dbReference>
<dbReference type="PANTHER" id="PTHR45931">
    <property type="entry name" value="SI:CH211-59O9.10"/>
    <property type="match status" value="1"/>
</dbReference>
<reference evidence="10" key="1">
    <citation type="journal article" date="2020" name="Genome Biol.">
        <title>Gamete binning: chromosome-level and haplotype-resolved genome assembly enabled by high-throughput single-cell sequencing of gamete genomes.</title>
        <authorList>
            <person name="Campoy J.A."/>
            <person name="Sun H."/>
            <person name="Goel M."/>
            <person name="Jiao W.-B."/>
            <person name="Folz-Donahue K."/>
            <person name="Wang N."/>
            <person name="Rubio M."/>
            <person name="Liu C."/>
            <person name="Kukat C."/>
            <person name="Ruiz D."/>
            <person name="Huettel B."/>
            <person name="Schneeberger K."/>
        </authorList>
    </citation>
    <scope>NUCLEOTIDE SEQUENCE [LARGE SCALE GENOMIC DNA]</scope>
    <source>
        <strain evidence="10">cv. Rojo Pasion</strain>
    </source>
</reference>
<evidence type="ECO:0000313" key="9">
    <source>
        <dbReference type="Proteomes" id="UP000507222"/>
    </source>
</evidence>
<dbReference type="Gene3D" id="3.30.40.10">
    <property type="entry name" value="Zinc/RING finger domain, C3HC4 (zinc finger)"/>
    <property type="match status" value="1"/>
</dbReference>
<dbReference type="PANTHER" id="PTHR45931:SF16">
    <property type="entry name" value="RING_U-BOX SUPERFAMILY PROTEIN"/>
    <property type="match status" value="1"/>
</dbReference>
<dbReference type="EMBL" id="CAEKDK010000005">
    <property type="protein sequence ID" value="CAB4279693.1"/>
    <property type="molecule type" value="Genomic_DNA"/>
</dbReference>
<dbReference type="OrthoDB" id="1149625at2759"/>
<keyword evidence="1" id="KW-0479">Metal-binding</keyword>
<dbReference type="GO" id="GO:0008270">
    <property type="term" value="F:zinc ion binding"/>
    <property type="evidence" value="ECO:0007669"/>
    <property type="project" value="UniProtKB-KW"/>
</dbReference>
<dbReference type="AlphaFoldDB" id="A0A6J5UUW1"/>
<evidence type="ECO:0000256" key="4">
    <source>
        <dbReference type="PROSITE-ProRule" id="PRU00175"/>
    </source>
</evidence>
<dbReference type="Proteomes" id="UP000507222">
    <property type="component" value="Unassembled WGS sequence"/>
</dbReference>
<dbReference type="PROSITE" id="PS50089">
    <property type="entry name" value="ZF_RING_2"/>
    <property type="match status" value="1"/>
</dbReference>
<sequence length="367" mass="41227">MQAFSSNSSHAYGIFVAVEKRGFPEDESLPIPIPISIPQVSILLNVLISYTTNSDNTLCTRAYDARLELDHPFHSFKSNSRDIISNMIDAMRIPFPLDRLRWKTQRFGGGNTEPLEGVEAMVSKIALVVSAMVENHAAAGLNKKLGILFTIEKVIPIFAQHLFDEMQQLEVQARELRDEVNSRIQTNDALLDLSLHGASQVWEGWARELREDWDSIILSDSVVMLSADDIHKLEESRDKLLSLRDSGVRYCTVLRLLLNLLGLYTGDTDDGTLMEEPLRESLNQEMFRPMPATRASVEALDKFVFDGGVLNGSSSDQHCVICLERMLSGDQVTCLPCSHMFHANCIEQWLRYGHICPLCGFKLPTNS</sequence>
<accession>A0A6J5UUW1</accession>
<evidence type="ECO:0000313" key="7">
    <source>
        <dbReference type="EMBL" id="CAB4279693.1"/>
    </source>
</evidence>
<dbReference type="GO" id="GO:0061630">
    <property type="term" value="F:ubiquitin protein ligase activity"/>
    <property type="evidence" value="ECO:0007669"/>
    <property type="project" value="TreeGrafter"/>
</dbReference>
<dbReference type="InterPro" id="IPR051834">
    <property type="entry name" value="RING_finger_E3_ligase"/>
</dbReference>
<evidence type="ECO:0000313" key="8">
    <source>
        <dbReference type="EMBL" id="CAB4310155.1"/>
    </source>
</evidence>
<dbReference type="SUPFAM" id="SSF57850">
    <property type="entry name" value="RING/U-box"/>
    <property type="match status" value="1"/>
</dbReference>
<evidence type="ECO:0000256" key="3">
    <source>
        <dbReference type="ARBA" id="ARBA00022833"/>
    </source>
</evidence>
<keyword evidence="2 4" id="KW-0863">Zinc-finger</keyword>
<dbReference type="Proteomes" id="UP000507245">
    <property type="component" value="Unassembled WGS sequence"/>
</dbReference>
<evidence type="ECO:0000256" key="5">
    <source>
        <dbReference type="SAM" id="Coils"/>
    </source>
</evidence>
<dbReference type="InterPro" id="IPR001841">
    <property type="entry name" value="Znf_RING"/>
</dbReference>
<dbReference type="SMART" id="SM00184">
    <property type="entry name" value="RING"/>
    <property type="match status" value="1"/>
</dbReference>
<evidence type="ECO:0000256" key="1">
    <source>
        <dbReference type="ARBA" id="ARBA00022723"/>
    </source>
</evidence>
<feature type="coiled-coil region" evidence="5">
    <location>
        <begin position="159"/>
        <end position="186"/>
    </location>
</feature>
<dbReference type="EMBL" id="CAEKKB010000005">
    <property type="protein sequence ID" value="CAB4310155.1"/>
    <property type="molecule type" value="Genomic_DNA"/>
</dbReference>
<dbReference type="Pfam" id="PF13639">
    <property type="entry name" value="zf-RING_2"/>
    <property type="match status" value="1"/>
</dbReference>
<reference evidence="7 9" key="2">
    <citation type="submission" date="2020-05" db="EMBL/GenBank/DDBJ databases">
        <authorList>
            <person name="Campoy J."/>
            <person name="Schneeberger K."/>
            <person name="Spophaly S."/>
        </authorList>
    </citation>
    <scope>NUCLEOTIDE SEQUENCE [LARGE SCALE GENOMIC DNA]</scope>
    <source>
        <strain evidence="7">PruArmRojPasFocal</strain>
    </source>
</reference>
<feature type="domain" description="RING-type" evidence="6">
    <location>
        <begin position="319"/>
        <end position="359"/>
    </location>
</feature>
<organism evidence="7 9">
    <name type="scientific">Prunus armeniaca</name>
    <name type="common">Apricot</name>
    <name type="synonym">Armeniaca vulgaris</name>
    <dbReference type="NCBI Taxonomy" id="36596"/>
    <lineage>
        <taxon>Eukaryota</taxon>
        <taxon>Viridiplantae</taxon>
        <taxon>Streptophyta</taxon>
        <taxon>Embryophyta</taxon>
        <taxon>Tracheophyta</taxon>
        <taxon>Spermatophyta</taxon>
        <taxon>Magnoliopsida</taxon>
        <taxon>eudicotyledons</taxon>
        <taxon>Gunneridae</taxon>
        <taxon>Pentapetalae</taxon>
        <taxon>rosids</taxon>
        <taxon>fabids</taxon>
        <taxon>Rosales</taxon>
        <taxon>Rosaceae</taxon>
        <taxon>Amygdaloideae</taxon>
        <taxon>Amygdaleae</taxon>
        <taxon>Prunus</taxon>
    </lineage>
</organism>
<protein>
    <recommendedName>
        <fullName evidence="6">RING-type domain-containing protein</fullName>
    </recommendedName>
</protein>
<keyword evidence="5" id="KW-0175">Coiled coil</keyword>
<dbReference type="GO" id="GO:0006511">
    <property type="term" value="P:ubiquitin-dependent protein catabolic process"/>
    <property type="evidence" value="ECO:0007669"/>
    <property type="project" value="TreeGrafter"/>
</dbReference>